<reference evidence="3 4" key="1">
    <citation type="submission" date="2019-07" db="EMBL/GenBank/DDBJ databases">
        <title>Caenimonas sedimenti sp. nov., isolated from activated sludge.</title>
        <authorList>
            <person name="Xu J."/>
        </authorList>
    </citation>
    <scope>NUCLEOTIDE SEQUENCE [LARGE SCALE GENOMIC DNA]</scope>
    <source>
        <strain evidence="3 4">HX-9-20</strain>
    </source>
</reference>
<dbReference type="SUPFAM" id="SSF103647">
    <property type="entry name" value="TSP type-3 repeat"/>
    <property type="match status" value="1"/>
</dbReference>
<sequence length="171" mass="19097">MKHNSLIAPLVAASALMGLAGAAQAVPAVVATPSYGPTVVVRQAPPPPIFEAAPGVREGYVWAPGHYEWRNGRYEWRPGYWVSERPGYIWEQARWIQRPDGSWYLAGNTWERRGPNGDRDGDGIANRYDRDRDGDGIPNRYDRGRDGPYGDRDGDGVSNRDDDYPNNPNRS</sequence>
<keyword evidence="2" id="KW-0732">Signal</keyword>
<dbReference type="AlphaFoldDB" id="A0A562ZNK7"/>
<feature type="chain" id="PRO_5021724229" description="BcpO-related WXXGXW repeat protein" evidence="2">
    <location>
        <begin position="26"/>
        <end position="171"/>
    </location>
</feature>
<dbReference type="Proteomes" id="UP000318199">
    <property type="component" value="Unassembled WGS sequence"/>
</dbReference>
<evidence type="ECO:0000313" key="3">
    <source>
        <dbReference type="EMBL" id="TWO69898.1"/>
    </source>
</evidence>
<evidence type="ECO:0000256" key="2">
    <source>
        <dbReference type="SAM" id="SignalP"/>
    </source>
</evidence>
<evidence type="ECO:0000256" key="1">
    <source>
        <dbReference type="SAM" id="MobiDB-lite"/>
    </source>
</evidence>
<name>A0A562ZNK7_9BURK</name>
<gene>
    <name evidence="3" type="ORF">FN976_16225</name>
</gene>
<organism evidence="3 4">
    <name type="scientific">Caenimonas sedimenti</name>
    <dbReference type="NCBI Taxonomy" id="2596921"/>
    <lineage>
        <taxon>Bacteria</taxon>
        <taxon>Pseudomonadati</taxon>
        <taxon>Pseudomonadota</taxon>
        <taxon>Betaproteobacteria</taxon>
        <taxon>Burkholderiales</taxon>
        <taxon>Comamonadaceae</taxon>
        <taxon>Caenimonas</taxon>
    </lineage>
</organism>
<dbReference type="RefSeq" id="WP_145894094.1">
    <property type="nucleotide sequence ID" value="NZ_VOBQ01000013.1"/>
</dbReference>
<dbReference type="InterPro" id="IPR024447">
    <property type="entry name" value="YXWGXW_rpt"/>
</dbReference>
<feature type="compositionally biased region" description="Basic and acidic residues" evidence="1">
    <location>
        <begin position="110"/>
        <end position="163"/>
    </location>
</feature>
<dbReference type="InterPro" id="IPR028974">
    <property type="entry name" value="TSP_type-3_rpt"/>
</dbReference>
<keyword evidence="4" id="KW-1185">Reference proteome</keyword>
<accession>A0A562ZNK7</accession>
<proteinExistence type="predicted"/>
<feature type="region of interest" description="Disordered" evidence="1">
    <location>
        <begin position="108"/>
        <end position="171"/>
    </location>
</feature>
<dbReference type="OrthoDB" id="121499at2"/>
<evidence type="ECO:0008006" key="5">
    <source>
        <dbReference type="Google" id="ProtNLM"/>
    </source>
</evidence>
<dbReference type="EMBL" id="VOBQ01000013">
    <property type="protein sequence ID" value="TWO69898.1"/>
    <property type="molecule type" value="Genomic_DNA"/>
</dbReference>
<dbReference type="Pfam" id="PF12779">
    <property type="entry name" value="WXXGXW"/>
    <property type="match status" value="2"/>
</dbReference>
<comment type="caution">
    <text evidence="3">The sequence shown here is derived from an EMBL/GenBank/DDBJ whole genome shotgun (WGS) entry which is preliminary data.</text>
</comment>
<dbReference type="GO" id="GO:0005509">
    <property type="term" value="F:calcium ion binding"/>
    <property type="evidence" value="ECO:0007669"/>
    <property type="project" value="InterPro"/>
</dbReference>
<evidence type="ECO:0000313" key="4">
    <source>
        <dbReference type="Proteomes" id="UP000318199"/>
    </source>
</evidence>
<feature type="signal peptide" evidence="2">
    <location>
        <begin position="1"/>
        <end position="25"/>
    </location>
</feature>
<protein>
    <recommendedName>
        <fullName evidence="5">BcpO-related WXXGXW repeat protein</fullName>
    </recommendedName>
</protein>